<accession>E4WLF2</accession>
<keyword evidence="1" id="KW-0614">Plasmid</keyword>
<gene>
    <name evidence="1" type="primary">orf104</name>
</gene>
<reference evidence="1" key="1">
    <citation type="submission" date="2009-11" db="EMBL/GenBank/DDBJ databases">
        <title>Identification of virulence genes in Photobacterium damselae subsp. damselae by Supression Subtractive hybridization: damselysin toxin is encoded on a large conjugative plasmid.</title>
        <authorList>
            <person name="Rivas A.J."/>
            <person name="Lemos M.L."/>
            <person name="Osorio C.R."/>
        </authorList>
    </citation>
    <scope>NUCLEOTIDE SEQUENCE [LARGE SCALE GENOMIC DNA]</scope>
    <source>
        <strain evidence="1">RM71</strain>
        <plasmid evidence="1">pPHDD1</plasmid>
    </source>
</reference>
<protein>
    <submittedName>
        <fullName evidence="1">Uncharacterized protein</fullName>
    </submittedName>
</protein>
<proteinExistence type="predicted"/>
<dbReference type="EMBL" id="FN597600">
    <property type="protein sequence ID" value="CBX86870.1"/>
    <property type="molecule type" value="Genomic_DNA"/>
</dbReference>
<name>E4WLF2_PHODD</name>
<sequence>MKYHWTHGYLRNRVFDDLYIELPVDSDRFMVLNVPILSTF</sequence>
<organism evidence="1">
    <name type="scientific">Photobacterium damselae subsp. damselae</name>
    <name type="common">Listonella damsela</name>
    <dbReference type="NCBI Taxonomy" id="85581"/>
    <lineage>
        <taxon>Bacteria</taxon>
        <taxon>Pseudomonadati</taxon>
        <taxon>Pseudomonadota</taxon>
        <taxon>Gammaproteobacteria</taxon>
        <taxon>Vibrionales</taxon>
        <taxon>Vibrionaceae</taxon>
        <taxon>Photobacterium</taxon>
    </lineage>
</organism>
<geneLocation type="plasmid" evidence="1">
    <name>pPHDD1</name>
</geneLocation>
<dbReference type="AlphaFoldDB" id="E4WLF2"/>
<evidence type="ECO:0000313" key="1">
    <source>
        <dbReference type="EMBL" id="CBX86870.1"/>
    </source>
</evidence>